<dbReference type="Proteomes" id="UP000050525">
    <property type="component" value="Unassembled WGS sequence"/>
</dbReference>
<comment type="caution">
    <text evidence="1">The sequence shown here is derived from an EMBL/GenBank/DDBJ whole genome shotgun (WGS) entry which is preliminary data.</text>
</comment>
<dbReference type="PANTHER" id="PTHR46888:SF1">
    <property type="entry name" value="RIBONUCLEASE H"/>
    <property type="match status" value="1"/>
</dbReference>
<name>A0A151PAG0_ALLMI</name>
<accession>A0A151PAG0</accession>
<organism evidence="1 2">
    <name type="scientific">Alligator mississippiensis</name>
    <name type="common">American alligator</name>
    <dbReference type="NCBI Taxonomy" id="8496"/>
    <lineage>
        <taxon>Eukaryota</taxon>
        <taxon>Metazoa</taxon>
        <taxon>Chordata</taxon>
        <taxon>Craniata</taxon>
        <taxon>Vertebrata</taxon>
        <taxon>Euteleostomi</taxon>
        <taxon>Archelosauria</taxon>
        <taxon>Archosauria</taxon>
        <taxon>Crocodylia</taxon>
        <taxon>Alligatoridae</taxon>
        <taxon>Alligatorinae</taxon>
        <taxon>Alligator</taxon>
    </lineage>
</organism>
<gene>
    <name evidence="1" type="ORF">Y1Q_0021562</name>
</gene>
<keyword evidence="2" id="KW-1185">Reference proteome</keyword>
<proteinExistence type="predicted"/>
<dbReference type="AlphaFoldDB" id="A0A151PAG0"/>
<evidence type="ECO:0000313" key="2">
    <source>
        <dbReference type="Proteomes" id="UP000050525"/>
    </source>
</evidence>
<protein>
    <submittedName>
        <fullName evidence="1">Uncharacterized protein</fullName>
    </submittedName>
</protein>
<dbReference type="PANTHER" id="PTHR46888">
    <property type="entry name" value="ZINC KNUCKLE DOMAINCONTAINING PROTEIN-RELATED"/>
    <property type="match status" value="1"/>
</dbReference>
<dbReference type="EMBL" id="AKHW03000533">
    <property type="protein sequence ID" value="KYO45954.1"/>
    <property type="molecule type" value="Genomic_DNA"/>
</dbReference>
<reference evidence="1 2" key="1">
    <citation type="journal article" date="2012" name="Genome Biol.">
        <title>Sequencing three crocodilian genomes to illuminate the evolution of archosaurs and amniotes.</title>
        <authorList>
            <person name="St John J.A."/>
            <person name="Braun E.L."/>
            <person name="Isberg S.R."/>
            <person name="Miles L.G."/>
            <person name="Chong A.Y."/>
            <person name="Gongora J."/>
            <person name="Dalzell P."/>
            <person name="Moran C."/>
            <person name="Bed'hom B."/>
            <person name="Abzhanov A."/>
            <person name="Burgess S.C."/>
            <person name="Cooksey A.M."/>
            <person name="Castoe T.A."/>
            <person name="Crawford N.G."/>
            <person name="Densmore L.D."/>
            <person name="Drew J.C."/>
            <person name="Edwards S.V."/>
            <person name="Faircloth B.C."/>
            <person name="Fujita M.K."/>
            <person name="Greenwold M.J."/>
            <person name="Hoffmann F.G."/>
            <person name="Howard J.M."/>
            <person name="Iguchi T."/>
            <person name="Janes D.E."/>
            <person name="Khan S.Y."/>
            <person name="Kohno S."/>
            <person name="de Koning A.J."/>
            <person name="Lance S.L."/>
            <person name="McCarthy F.M."/>
            <person name="McCormack J.E."/>
            <person name="Merchant M.E."/>
            <person name="Peterson D.G."/>
            <person name="Pollock D.D."/>
            <person name="Pourmand N."/>
            <person name="Raney B.J."/>
            <person name="Roessler K.A."/>
            <person name="Sanford J.R."/>
            <person name="Sawyer R.H."/>
            <person name="Schmidt C.J."/>
            <person name="Triplett E.W."/>
            <person name="Tuberville T.D."/>
            <person name="Venegas-Anaya M."/>
            <person name="Howard J.T."/>
            <person name="Jarvis E.D."/>
            <person name="Guillette L.J.Jr."/>
            <person name="Glenn T.C."/>
            <person name="Green R.E."/>
            <person name="Ray D.A."/>
        </authorList>
    </citation>
    <scope>NUCLEOTIDE SEQUENCE [LARGE SCALE GENOMIC DNA]</scope>
    <source>
        <strain evidence="1">KSC_2009_1</strain>
    </source>
</reference>
<evidence type="ECO:0000313" key="1">
    <source>
        <dbReference type="EMBL" id="KYO45954.1"/>
    </source>
</evidence>
<sequence length="152" mass="17548">MDLPTATVDLNMDLNMNLPTTMMAVSNTMQQMLYLVGQLLQQQQQQAAYQIALEEKWLQQQAWTQRNQVESKVPKMTSQDDPEAFLESFEQTALASRLDRSHWEGHLGVLRIGQAQAAYCAMSQVDALDYNKVKKEILYHLHINPKKYQQSF</sequence>